<keyword evidence="2" id="KW-1185">Reference proteome</keyword>
<dbReference type="EMBL" id="JAZAVJ010000216">
    <property type="protein sequence ID" value="KAK7404064.1"/>
    <property type="molecule type" value="Genomic_DNA"/>
</dbReference>
<reference evidence="1 2" key="1">
    <citation type="journal article" date="2025" name="Microbiol. Resour. Announc.">
        <title>Draft genome sequences for Neonectria magnoliae and Neonectria punicea, canker pathogens of Liriodendron tulipifera and Acer saccharum in West Virginia.</title>
        <authorList>
            <person name="Petronek H.M."/>
            <person name="Kasson M.T."/>
            <person name="Metheny A.M."/>
            <person name="Stauder C.M."/>
            <person name="Lovett B."/>
            <person name="Lynch S.C."/>
            <person name="Garnas J.R."/>
            <person name="Kasson L.R."/>
            <person name="Stajich J.E."/>
        </authorList>
    </citation>
    <scope>NUCLEOTIDE SEQUENCE [LARGE SCALE GENOMIC DNA]</scope>
    <source>
        <strain evidence="1 2">NRRL 64653</strain>
    </source>
</reference>
<name>A0ABR1GQ89_9HYPO</name>
<evidence type="ECO:0000313" key="2">
    <source>
        <dbReference type="Proteomes" id="UP001498476"/>
    </source>
</evidence>
<gene>
    <name evidence="1" type="ORF">QQX98_010150</name>
</gene>
<proteinExistence type="predicted"/>
<protein>
    <submittedName>
        <fullName evidence="1">Uncharacterized protein</fullName>
    </submittedName>
</protein>
<comment type="caution">
    <text evidence="1">The sequence shown here is derived from an EMBL/GenBank/DDBJ whole genome shotgun (WGS) entry which is preliminary data.</text>
</comment>
<accession>A0ABR1GQ89</accession>
<evidence type="ECO:0000313" key="1">
    <source>
        <dbReference type="EMBL" id="KAK7404064.1"/>
    </source>
</evidence>
<sequence>MKPGESVYFNTREYASKLERLVACQKINEIREREVLKNRQIYAAYTKMGIGAILFVPTAGMSAITSALSFRQLLVACQKLQVIKSILVKYGITLHECGYRDRVIPIVTNILTAGIGFGCSFLLSDIAATGIEGAAAQGVYPVAHTGIASSAVADPAAFVGGFVHGVEAQLDSVSAALSPGDVASNVTQAALENAVPLSVGAEFFDGGHTGFTAAAIVERFLVQEAIATSLQNVADGHARNRLHRRIAEESQTADERQRELGEVHEALHAQYVNLMTAHSKLLRNSKSRHPDVAALGGVRDRVMAWEERARDDRSRAEECQKARFVSQFEDCLKKWENTIKKQAGAQAEWQMIIDKGKRA</sequence>
<organism evidence="1 2">
    <name type="scientific">Neonectria punicea</name>
    <dbReference type="NCBI Taxonomy" id="979145"/>
    <lineage>
        <taxon>Eukaryota</taxon>
        <taxon>Fungi</taxon>
        <taxon>Dikarya</taxon>
        <taxon>Ascomycota</taxon>
        <taxon>Pezizomycotina</taxon>
        <taxon>Sordariomycetes</taxon>
        <taxon>Hypocreomycetidae</taxon>
        <taxon>Hypocreales</taxon>
        <taxon>Nectriaceae</taxon>
        <taxon>Neonectria</taxon>
    </lineage>
</organism>
<dbReference type="Proteomes" id="UP001498476">
    <property type="component" value="Unassembled WGS sequence"/>
</dbReference>